<dbReference type="PANTHER" id="PTHR12128">
    <property type="entry name" value="DIHYDRODIPICOLINATE SYNTHASE"/>
    <property type="match status" value="1"/>
</dbReference>
<keyword evidence="5 12" id="KW-0963">Cytoplasm</keyword>
<comment type="similarity">
    <text evidence="3 12 13">Belongs to the DapA family.</text>
</comment>
<evidence type="ECO:0000256" key="10">
    <source>
        <dbReference type="ARBA" id="ARBA00023270"/>
    </source>
</evidence>
<evidence type="ECO:0000256" key="6">
    <source>
        <dbReference type="ARBA" id="ARBA00022605"/>
    </source>
</evidence>
<comment type="subcellular location">
    <subcellularLocation>
        <location evidence="12">Cytoplasm</location>
    </subcellularLocation>
</comment>
<dbReference type="PROSITE" id="PS00666">
    <property type="entry name" value="DHDPS_2"/>
    <property type="match status" value="1"/>
</dbReference>
<dbReference type="EMBL" id="CP006850">
    <property type="protein sequence ID" value="AHH21759.1"/>
    <property type="molecule type" value="Genomic_DNA"/>
</dbReference>
<evidence type="ECO:0000256" key="14">
    <source>
        <dbReference type="PIRSR" id="PIRSR001365-1"/>
    </source>
</evidence>
<comment type="subunit">
    <text evidence="12">Homotetramer; dimer of dimers.</text>
</comment>
<dbReference type="AlphaFoldDB" id="W5TRG8"/>
<feature type="active site" description="Proton donor/acceptor" evidence="12 14">
    <location>
        <position position="134"/>
    </location>
</feature>
<dbReference type="UniPathway" id="UPA00034">
    <property type="reaction ID" value="UER00017"/>
</dbReference>
<dbReference type="GO" id="GO:0019877">
    <property type="term" value="P:diaminopimelate biosynthetic process"/>
    <property type="evidence" value="ECO:0007669"/>
    <property type="project" value="UniProtKB-UniRule"/>
</dbReference>
<dbReference type="RefSeq" id="WP_025353050.1">
    <property type="nucleotide sequence ID" value="NZ_CP006850.1"/>
</dbReference>
<name>W5TRG8_9NOCA</name>
<evidence type="ECO:0000313" key="16">
    <source>
        <dbReference type="EMBL" id="AHH21759.1"/>
    </source>
</evidence>
<keyword evidence="7 12" id="KW-0220">Diaminopimelate biosynthesis</keyword>
<dbReference type="InterPro" id="IPR013785">
    <property type="entry name" value="Aldolase_TIM"/>
</dbReference>
<feature type="binding site" evidence="12 15">
    <location>
        <position position="205"/>
    </location>
    <ligand>
        <name>pyruvate</name>
        <dbReference type="ChEBI" id="CHEBI:15361"/>
    </ligand>
</feature>
<protein>
    <recommendedName>
        <fullName evidence="4 12">4-hydroxy-tetrahydrodipicolinate synthase</fullName>
        <shortName evidence="12">HTPA synthase</shortName>
        <ecNumber evidence="4 12">4.3.3.7</ecNumber>
    </recommendedName>
</protein>
<dbReference type="Proteomes" id="UP000019150">
    <property type="component" value="Chromosome"/>
</dbReference>
<dbReference type="InterPro" id="IPR002220">
    <property type="entry name" value="DapA-like"/>
</dbReference>
<dbReference type="SMART" id="SM01130">
    <property type="entry name" value="DHDPS"/>
    <property type="match status" value="1"/>
</dbReference>
<dbReference type="Pfam" id="PF00701">
    <property type="entry name" value="DHDPS"/>
    <property type="match status" value="1"/>
</dbReference>
<evidence type="ECO:0000256" key="7">
    <source>
        <dbReference type="ARBA" id="ARBA00022915"/>
    </source>
</evidence>
<dbReference type="HOGENOM" id="CLU_049343_7_1_11"/>
<organism evidence="16 17">
    <name type="scientific">Nocardia nova SH22a</name>
    <dbReference type="NCBI Taxonomy" id="1415166"/>
    <lineage>
        <taxon>Bacteria</taxon>
        <taxon>Bacillati</taxon>
        <taxon>Actinomycetota</taxon>
        <taxon>Actinomycetes</taxon>
        <taxon>Mycobacteriales</taxon>
        <taxon>Nocardiaceae</taxon>
        <taxon>Nocardia</taxon>
    </lineage>
</organism>
<gene>
    <name evidence="16" type="primary">dapA4</name>
    <name evidence="12" type="synonym">dapA</name>
    <name evidence="16" type="ORF">NONO_c69980</name>
</gene>
<keyword evidence="10 12" id="KW-0704">Schiff base</keyword>
<dbReference type="GO" id="GO:0009089">
    <property type="term" value="P:lysine biosynthetic process via diaminopimelate"/>
    <property type="evidence" value="ECO:0007669"/>
    <property type="project" value="UniProtKB-UniRule"/>
</dbReference>
<dbReference type="STRING" id="1415166.NONO_c69980"/>
<dbReference type="PRINTS" id="PR00146">
    <property type="entry name" value="DHPICSNTHASE"/>
</dbReference>
<feature type="site" description="Part of a proton relay during catalysis" evidence="12">
    <location>
        <position position="45"/>
    </location>
</feature>
<evidence type="ECO:0000256" key="3">
    <source>
        <dbReference type="ARBA" id="ARBA00007592"/>
    </source>
</evidence>
<dbReference type="HAMAP" id="MF_00418">
    <property type="entry name" value="DapA"/>
    <property type="match status" value="1"/>
</dbReference>
<evidence type="ECO:0000256" key="4">
    <source>
        <dbReference type="ARBA" id="ARBA00012086"/>
    </source>
</evidence>
<evidence type="ECO:0000256" key="5">
    <source>
        <dbReference type="ARBA" id="ARBA00022490"/>
    </source>
</evidence>
<proteinExistence type="inferred from homology"/>
<evidence type="ECO:0000256" key="15">
    <source>
        <dbReference type="PIRSR" id="PIRSR001365-2"/>
    </source>
</evidence>
<accession>W5TRG8</accession>
<comment type="pathway">
    <text evidence="2 12">Amino-acid biosynthesis; L-lysine biosynthesis via DAP pathway; (S)-tetrahydrodipicolinate from L-aspartate: step 3/4.</text>
</comment>
<keyword evidence="8 12" id="KW-0457">Lysine biosynthesis</keyword>
<dbReference type="InterPro" id="IPR005263">
    <property type="entry name" value="DapA"/>
</dbReference>
<evidence type="ECO:0000256" key="2">
    <source>
        <dbReference type="ARBA" id="ARBA00005120"/>
    </source>
</evidence>
<reference evidence="16 17" key="1">
    <citation type="journal article" date="2014" name="Appl. Environ. Microbiol.">
        <title>Insights into the Microbial Degradation of Rubber and Gutta-Percha by Analysis of the Complete Genome of Nocardia nova SH22a.</title>
        <authorList>
            <person name="Luo Q."/>
            <person name="Hiessl S."/>
            <person name="Poehlein A."/>
            <person name="Daniel R."/>
            <person name="Steinbuchel A."/>
        </authorList>
    </citation>
    <scope>NUCLEOTIDE SEQUENCE [LARGE SCALE GENOMIC DNA]</scope>
    <source>
        <strain evidence="16">SH22a</strain>
    </source>
</reference>
<dbReference type="OrthoDB" id="9782828at2"/>
<feature type="binding site" evidence="12 15">
    <location>
        <position position="46"/>
    </location>
    <ligand>
        <name>pyruvate</name>
        <dbReference type="ChEBI" id="CHEBI:15361"/>
    </ligand>
</feature>
<keyword evidence="17" id="KW-1185">Reference proteome</keyword>
<comment type="function">
    <text evidence="1 12">Catalyzes the condensation of (S)-aspartate-beta-semialdehyde [(S)-ASA] and pyruvate to 4-hydroxy-tetrahydrodipicolinate (HTPA).</text>
</comment>
<dbReference type="SUPFAM" id="SSF51569">
    <property type="entry name" value="Aldolase"/>
    <property type="match status" value="1"/>
</dbReference>
<dbReference type="Gene3D" id="3.20.20.70">
    <property type="entry name" value="Aldolase class I"/>
    <property type="match status" value="1"/>
</dbReference>
<dbReference type="KEGG" id="nno:NONO_c69980"/>
<dbReference type="GO" id="GO:0008840">
    <property type="term" value="F:4-hydroxy-tetrahydrodipicolinate synthase activity"/>
    <property type="evidence" value="ECO:0007669"/>
    <property type="project" value="UniProtKB-UniRule"/>
</dbReference>
<dbReference type="InterPro" id="IPR020625">
    <property type="entry name" value="Schiff_base-form_aldolases_AS"/>
</dbReference>
<dbReference type="eggNOG" id="COG0329">
    <property type="taxonomic scope" value="Bacteria"/>
</dbReference>
<evidence type="ECO:0000313" key="17">
    <source>
        <dbReference type="Proteomes" id="UP000019150"/>
    </source>
</evidence>
<keyword evidence="6 12" id="KW-0028">Amino-acid biosynthesis</keyword>
<feature type="site" description="Part of a proton relay during catalysis" evidence="12">
    <location>
        <position position="108"/>
    </location>
</feature>
<comment type="caution">
    <text evidence="12">Was originally thought to be a dihydrodipicolinate synthase (DHDPS), catalyzing the condensation of (S)-aspartate-beta-semialdehyde [(S)-ASA] and pyruvate to dihydrodipicolinate (DHDP). However, it was shown in E.coli that the product of the enzymatic reaction is not dihydrodipicolinate but in fact (4S)-4-hydroxy-2,3,4,5-tetrahydro-(2S)-dipicolinic acid (HTPA), and that the consecutive dehydration reaction leading to DHDP is not spontaneous but catalyzed by DapB.</text>
</comment>
<evidence type="ECO:0000256" key="9">
    <source>
        <dbReference type="ARBA" id="ARBA00023239"/>
    </source>
</evidence>
<dbReference type="PANTHER" id="PTHR12128:SF66">
    <property type="entry name" value="4-HYDROXY-2-OXOGLUTARATE ALDOLASE, MITOCHONDRIAL"/>
    <property type="match status" value="1"/>
</dbReference>
<dbReference type="GO" id="GO:0005737">
    <property type="term" value="C:cytoplasm"/>
    <property type="evidence" value="ECO:0007669"/>
    <property type="project" value="UniProtKB-SubCell"/>
</dbReference>
<sequence length="303" mass="31026">MTFSGLFVPLITPFTERDEPAYDVLARLAAEALDAGASGIVALGTTAEPATLTAAERRSVVEVCAEVCLDRGAPLIVGTGGNSTAASERELAELDPRAAGALTVVPYYTKPSPAGVVEHFRRLAAVSPVPLVIYNVPHRTGRPLDAVTLCSLADVPNVAGFKHAVGAVDETTVAFLAAAAERTAVLSGDDLFTAPLLALGARGAILTCANVATAAYAALVAAWREGRVDAARRYGDVLVEPARALFAEPNPAVVKAVLAAQGRIPHAAVRLPLLPAGHDATAAALAALELLSDDVRTGAFALG</sequence>
<evidence type="ECO:0000256" key="8">
    <source>
        <dbReference type="ARBA" id="ARBA00023154"/>
    </source>
</evidence>
<dbReference type="PATRIC" id="fig|1415166.3.peg.7185"/>
<dbReference type="EC" id="4.3.3.7" evidence="4 12"/>
<evidence type="ECO:0000256" key="13">
    <source>
        <dbReference type="PIRNR" id="PIRNR001365"/>
    </source>
</evidence>
<evidence type="ECO:0000256" key="1">
    <source>
        <dbReference type="ARBA" id="ARBA00003294"/>
    </source>
</evidence>
<evidence type="ECO:0000256" key="12">
    <source>
        <dbReference type="HAMAP-Rule" id="MF_00418"/>
    </source>
</evidence>
<keyword evidence="9 12" id="KW-0456">Lyase</keyword>
<feature type="active site" description="Schiff-base intermediate with substrate" evidence="12 14">
    <location>
        <position position="162"/>
    </location>
</feature>
<comment type="catalytic activity">
    <reaction evidence="11 12">
        <text>L-aspartate 4-semialdehyde + pyruvate = (2S,4S)-4-hydroxy-2,3,4,5-tetrahydrodipicolinate + H2O + H(+)</text>
        <dbReference type="Rhea" id="RHEA:34171"/>
        <dbReference type="ChEBI" id="CHEBI:15361"/>
        <dbReference type="ChEBI" id="CHEBI:15377"/>
        <dbReference type="ChEBI" id="CHEBI:15378"/>
        <dbReference type="ChEBI" id="CHEBI:67139"/>
        <dbReference type="ChEBI" id="CHEBI:537519"/>
        <dbReference type="EC" id="4.3.3.7"/>
    </reaction>
</comment>
<evidence type="ECO:0000256" key="11">
    <source>
        <dbReference type="ARBA" id="ARBA00047836"/>
    </source>
</evidence>
<dbReference type="PIRSF" id="PIRSF001365">
    <property type="entry name" value="DHDPS"/>
    <property type="match status" value="1"/>
</dbReference>